<gene>
    <name evidence="2" type="primary">Dnah12_0</name>
    <name evidence="2" type="ORF">THRLUD_R14968</name>
</gene>
<protein>
    <submittedName>
        <fullName evidence="2">DYH12 protein</fullName>
    </submittedName>
</protein>
<dbReference type="EMBL" id="VZTB01004478">
    <property type="protein sequence ID" value="NXA74546.1"/>
    <property type="molecule type" value="Genomic_DNA"/>
</dbReference>
<proteinExistence type="predicted"/>
<feature type="non-terminal residue" evidence="2">
    <location>
        <position position="136"/>
    </location>
</feature>
<dbReference type="Proteomes" id="UP000558509">
    <property type="component" value="Unassembled WGS sequence"/>
</dbReference>
<dbReference type="PANTHER" id="PTHR46961">
    <property type="entry name" value="DYNEIN HEAVY CHAIN 1, AXONEMAL-LIKE PROTEIN"/>
    <property type="match status" value="1"/>
</dbReference>
<dbReference type="InterPro" id="IPR026983">
    <property type="entry name" value="DHC"/>
</dbReference>
<dbReference type="GO" id="GO:0030286">
    <property type="term" value="C:dynein complex"/>
    <property type="evidence" value="ECO:0007669"/>
    <property type="project" value="InterPro"/>
</dbReference>
<sequence>MQNYARKHRIPIDLLGYEFEVIPQDTADTAPEDGVYIHGLFLDGARWDRTRGMLTEQFPKVLFDAMPIIWIKPTVKLDIKKSNAYVCPLYKTSERKGVLSTTGHSTNFVIALRLNTEQPVQHWIKRGVALLCQLDD</sequence>
<dbReference type="Gene3D" id="3.10.490.20">
    <property type="match status" value="1"/>
</dbReference>
<name>A0A7K7Y9E9_THRLU</name>
<dbReference type="FunFam" id="3.10.490.20:FF:000001">
    <property type="entry name" value="dynein heavy chain 7, axonemal"/>
    <property type="match status" value="1"/>
</dbReference>
<organism evidence="2 3">
    <name type="scientific">Thryothorus ludovicianus</name>
    <name type="common">Carolina wren</name>
    <name type="synonym">Sylvia ludoviciana</name>
    <dbReference type="NCBI Taxonomy" id="74200"/>
    <lineage>
        <taxon>Eukaryota</taxon>
        <taxon>Metazoa</taxon>
        <taxon>Chordata</taxon>
        <taxon>Craniata</taxon>
        <taxon>Vertebrata</taxon>
        <taxon>Euteleostomi</taxon>
        <taxon>Archelosauria</taxon>
        <taxon>Archosauria</taxon>
        <taxon>Dinosauria</taxon>
        <taxon>Saurischia</taxon>
        <taxon>Theropoda</taxon>
        <taxon>Coelurosauria</taxon>
        <taxon>Aves</taxon>
        <taxon>Neognathae</taxon>
        <taxon>Neoaves</taxon>
        <taxon>Telluraves</taxon>
        <taxon>Australaves</taxon>
        <taxon>Passeriformes</taxon>
        <taxon>Certhiidae</taxon>
        <taxon>Troglodytinae</taxon>
        <taxon>Thryothorus</taxon>
    </lineage>
</organism>
<reference evidence="2 3" key="1">
    <citation type="submission" date="2019-09" db="EMBL/GenBank/DDBJ databases">
        <title>Bird 10,000 Genomes (B10K) Project - Family phase.</title>
        <authorList>
            <person name="Zhang G."/>
        </authorList>
    </citation>
    <scope>NUCLEOTIDE SEQUENCE [LARGE SCALE GENOMIC DNA]</scope>
    <source>
        <strain evidence="2">B10K-DU-001-68</strain>
        <tissue evidence="2">Muscle</tissue>
    </source>
</reference>
<keyword evidence="3" id="KW-1185">Reference proteome</keyword>
<comment type="caution">
    <text evidence="2">The sequence shown here is derived from an EMBL/GenBank/DDBJ whole genome shotgun (WGS) entry which is preliminary data.</text>
</comment>
<evidence type="ECO:0000313" key="3">
    <source>
        <dbReference type="Proteomes" id="UP000558509"/>
    </source>
</evidence>
<evidence type="ECO:0000259" key="1">
    <source>
        <dbReference type="Pfam" id="PF18199"/>
    </source>
</evidence>
<dbReference type="PANTHER" id="PTHR46961:SF17">
    <property type="entry name" value="AAA+ ATPASE DOMAIN-CONTAINING PROTEIN"/>
    <property type="match status" value="1"/>
</dbReference>
<feature type="domain" description="Dynein heavy chain C-terminal" evidence="1">
    <location>
        <begin position="1"/>
        <end position="132"/>
    </location>
</feature>
<evidence type="ECO:0000313" key="2">
    <source>
        <dbReference type="EMBL" id="NXA74546.1"/>
    </source>
</evidence>
<dbReference type="GO" id="GO:0051959">
    <property type="term" value="F:dynein light intermediate chain binding"/>
    <property type="evidence" value="ECO:0007669"/>
    <property type="project" value="InterPro"/>
</dbReference>
<dbReference type="GO" id="GO:0045505">
    <property type="term" value="F:dynein intermediate chain binding"/>
    <property type="evidence" value="ECO:0007669"/>
    <property type="project" value="InterPro"/>
</dbReference>
<dbReference type="InterPro" id="IPR043160">
    <property type="entry name" value="Dynein_C_barrel"/>
</dbReference>
<dbReference type="GO" id="GO:0007018">
    <property type="term" value="P:microtubule-based movement"/>
    <property type="evidence" value="ECO:0007669"/>
    <property type="project" value="InterPro"/>
</dbReference>
<feature type="non-terminal residue" evidence="2">
    <location>
        <position position="1"/>
    </location>
</feature>
<accession>A0A7K7Y9E9</accession>
<dbReference type="AlphaFoldDB" id="A0A7K7Y9E9"/>
<dbReference type="Pfam" id="PF18199">
    <property type="entry name" value="Dynein_C"/>
    <property type="match status" value="1"/>
</dbReference>
<dbReference type="InterPro" id="IPR041228">
    <property type="entry name" value="Dynein_C"/>
</dbReference>